<keyword evidence="2" id="KW-1185">Reference proteome</keyword>
<evidence type="ECO:0000313" key="1">
    <source>
        <dbReference type="EMBL" id="GAA6194743.1"/>
    </source>
</evidence>
<protein>
    <submittedName>
        <fullName evidence="1">Uncharacterized protein</fullName>
    </submittedName>
</protein>
<accession>A0ABQ0AFW5</accession>
<organism evidence="1 2">
    <name type="scientific">Pseudophaeobacter arcticus</name>
    <dbReference type="NCBI Taxonomy" id="385492"/>
    <lineage>
        <taxon>Bacteria</taxon>
        <taxon>Pseudomonadati</taxon>
        <taxon>Pseudomonadota</taxon>
        <taxon>Alphaproteobacteria</taxon>
        <taxon>Rhodobacterales</taxon>
        <taxon>Paracoccaceae</taxon>
        <taxon>Pseudophaeobacter</taxon>
    </lineage>
</organism>
<gene>
    <name evidence="1" type="ORF">NBRC116598_01870</name>
</gene>
<dbReference type="EMBL" id="BAABWU010000001">
    <property type="protein sequence ID" value="GAA6194743.1"/>
    <property type="molecule type" value="Genomic_DNA"/>
</dbReference>
<name>A0ABQ0AFW5_9RHOB</name>
<evidence type="ECO:0000313" key="2">
    <source>
        <dbReference type="Proteomes" id="UP001441944"/>
    </source>
</evidence>
<proteinExistence type="predicted"/>
<comment type="caution">
    <text evidence="1">The sequence shown here is derived from an EMBL/GenBank/DDBJ whole genome shotgun (WGS) entry which is preliminary data.</text>
</comment>
<sequence>MYQRRIGDMIGGGLTGHAERGAPIAPGPMRWLPDQAVALGDACNLHRRWHAGPNGKRSLKKIS</sequence>
<reference evidence="1 2" key="1">
    <citation type="submission" date="2024-04" db="EMBL/GenBank/DDBJ databases">
        <title>Draft genome sequence of Pseudophaeobacter arcticus NBRC 116598.</title>
        <authorList>
            <person name="Miyakawa T."/>
            <person name="Kusuya Y."/>
            <person name="Miura T."/>
        </authorList>
    </citation>
    <scope>NUCLEOTIDE SEQUENCE [LARGE SCALE GENOMIC DNA]</scope>
    <source>
        <strain evidence="1 2">SU-CL00105</strain>
    </source>
</reference>
<dbReference type="Proteomes" id="UP001441944">
    <property type="component" value="Unassembled WGS sequence"/>
</dbReference>